<dbReference type="PROSITE" id="PS51898">
    <property type="entry name" value="TYR_RECOMBINASE"/>
    <property type="match status" value="1"/>
</dbReference>
<evidence type="ECO:0000256" key="3">
    <source>
        <dbReference type="ARBA" id="ARBA00023125"/>
    </source>
</evidence>
<dbReference type="InterPro" id="IPR046668">
    <property type="entry name" value="DUF6538"/>
</dbReference>
<dbReference type="Pfam" id="PF00589">
    <property type="entry name" value="Phage_integrase"/>
    <property type="match status" value="1"/>
</dbReference>
<dbReference type="Pfam" id="PF20172">
    <property type="entry name" value="DUF6538"/>
    <property type="match status" value="1"/>
</dbReference>
<dbReference type="CDD" id="cd01184">
    <property type="entry name" value="INT_C_like_1"/>
    <property type="match status" value="1"/>
</dbReference>
<keyword evidence="2" id="KW-0229">DNA integration</keyword>
<sequence length="604" mass="68660">MVQMATPWLHPETGVYYLRRQIPKELRPAFGGKALEKQSLRTKDVAKAAILFLEANAKLERQFEEARRRLRKTGSAGPSLQDQAEQLVLAYFHAPEFMEGGLDGAERLELARIEVDRGLWNETENGMSFPQPADEDSWWDLTNNAAMYRVWNGRRPVQQHPPGTIWHWHDNSFAADARSRQIDRVAAQIARFSGMPASQLPRTLPDAIASFFYDQPVSQPRERRSRPPGSRLRPEMRMTELFGFWKTALQPSEQTTHEFEQSLNDFIEMFGDVRAAEVTPEDLLDYRDEALKLPRSMPRVDRALPFTRRVAKHETTFPKVKPPTLKKRVGAIQAFLAFAFKQKWIAANVGIGIQIEGYSKTGGLKPNSLDETEIARLFAAPLFTDLSTWRRDRKVSSRTLYWLFLLALTTGARIEELGQALLTDVKVDGDVIYIDVDDYVTDDEAEDVAKSVKNANSRRVIPVHDNLKTLGFQRYASMLRDAGEVQLFPDLTPGRFGKRTKEASRASNRLIDKFVSKDRRLRFHSFRHQFKDFALEAGITDRVADQITGHAPTTIGGRYGSGVRLPALSKFLHQIDWSFVDWSAIRQASSAAAWNANTQMPGDN</sequence>
<dbReference type="EMBL" id="JBBGZA010000001">
    <property type="protein sequence ID" value="MEJ5094725.1"/>
    <property type="molecule type" value="Genomic_DNA"/>
</dbReference>
<evidence type="ECO:0000256" key="1">
    <source>
        <dbReference type="ARBA" id="ARBA00008857"/>
    </source>
</evidence>
<dbReference type="Gene3D" id="1.10.443.10">
    <property type="entry name" value="Intergrase catalytic core"/>
    <property type="match status" value="1"/>
</dbReference>
<comment type="caution">
    <text evidence="6">The sequence shown here is derived from an EMBL/GenBank/DDBJ whole genome shotgun (WGS) entry which is preliminary data.</text>
</comment>
<protein>
    <submittedName>
        <fullName evidence="6">Site-specific integrase</fullName>
    </submittedName>
</protein>
<comment type="similarity">
    <text evidence="1">Belongs to the 'phage' integrase family.</text>
</comment>
<proteinExistence type="inferred from homology"/>
<keyword evidence="4" id="KW-0233">DNA recombination</keyword>
<reference evidence="6 7" key="1">
    <citation type="submission" date="2023-12" db="EMBL/GenBank/DDBJ databases">
        <title>Gut-associated functions are favored during microbiome assembly across C. elegans life.</title>
        <authorList>
            <person name="Zimmermann J."/>
        </authorList>
    </citation>
    <scope>NUCLEOTIDE SEQUENCE [LARGE SCALE GENOMIC DNA]</scope>
    <source>
        <strain evidence="6 7">JUb134</strain>
    </source>
</reference>
<name>A0ABU8Q5G9_9SPHN</name>
<dbReference type="Proteomes" id="UP001380365">
    <property type="component" value="Unassembled WGS sequence"/>
</dbReference>
<evidence type="ECO:0000256" key="4">
    <source>
        <dbReference type="ARBA" id="ARBA00023172"/>
    </source>
</evidence>
<dbReference type="SUPFAM" id="SSF56349">
    <property type="entry name" value="DNA breaking-rejoining enzymes"/>
    <property type="match status" value="1"/>
</dbReference>
<evidence type="ECO:0000256" key="2">
    <source>
        <dbReference type="ARBA" id="ARBA00022908"/>
    </source>
</evidence>
<evidence type="ECO:0000259" key="5">
    <source>
        <dbReference type="PROSITE" id="PS51898"/>
    </source>
</evidence>
<dbReference type="InterPro" id="IPR011010">
    <property type="entry name" value="DNA_brk_join_enz"/>
</dbReference>
<dbReference type="RefSeq" id="WP_239555401.1">
    <property type="nucleotide sequence ID" value="NZ_JBBGZA010000001.1"/>
</dbReference>
<dbReference type="PANTHER" id="PTHR30349">
    <property type="entry name" value="PHAGE INTEGRASE-RELATED"/>
    <property type="match status" value="1"/>
</dbReference>
<feature type="domain" description="Tyr recombinase" evidence="5">
    <location>
        <begin position="364"/>
        <end position="573"/>
    </location>
</feature>
<accession>A0ABU8Q5G9</accession>
<dbReference type="InterPro" id="IPR010998">
    <property type="entry name" value="Integrase_recombinase_N"/>
</dbReference>
<evidence type="ECO:0000313" key="7">
    <source>
        <dbReference type="Proteomes" id="UP001380365"/>
    </source>
</evidence>
<gene>
    <name evidence="6" type="ORF">WH159_09255</name>
</gene>
<dbReference type="InterPro" id="IPR050090">
    <property type="entry name" value="Tyrosine_recombinase_XerCD"/>
</dbReference>
<dbReference type="InterPro" id="IPR013762">
    <property type="entry name" value="Integrase-like_cat_sf"/>
</dbReference>
<dbReference type="InterPro" id="IPR002104">
    <property type="entry name" value="Integrase_catalytic"/>
</dbReference>
<dbReference type="PANTHER" id="PTHR30349:SF41">
    <property type="entry name" value="INTEGRASE_RECOMBINASE PROTEIN MJ0367-RELATED"/>
    <property type="match status" value="1"/>
</dbReference>
<keyword evidence="7" id="KW-1185">Reference proteome</keyword>
<keyword evidence="3" id="KW-0238">DNA-binding</keyword>
<evidence type="ECO:0000313" key="6">
    <source>
        <dbReference type="EMBL" id="MEJ5094725.1"/>
    </source>
</evidence>
<organism evidence="6 7">
    <name type="scientific">Sphingomonas molluscorum</name>
    <dbReference type="NCBI Taxonomy" id="418184"/>
    <lineage>
        <taxon>Bacteria</taxon>
        <taxon>Pseudomonadati</taxon>
        <taxon>Pseudomonadota</taxon>
        <taxon>Alphaproteobacteria</taxon>
        <taxon>Sphingomonadales</taxon>
        <taxon>Sphingomonadaceae</taxon>
        <taxon>Sphingomonas</taxon>
    </lineage>
</organism>
<dbReference type="Gene3D" id="1.10.150.130">
    <property type="match status" value="1"/>
</dbReference>